<dbReference type="AlphaFoldDB" id="A0A9P0X7U5"/>
<feature type="domain" description="Serpin" evidence="4">
    <location>
        <begin position="13"/>
        <end position="76"/>
    </location>
</feature>
<evidence type="ECO:0000313" key="6">
    <source>
        <dbReference type="Proteomes" id="UP001152562"/>
    </source>
</evidence>
<evidence type="ECO:0000256" key="3">
    <source>
        <dbReference type="SAM" id="MobiDB-lite"/>
    </source>
</evidence>
<feature type="region of interest" description="Disordered" evidence="3">
    <location>
        <begin position="66"/>
        <end position="86"/>
    </location>
</feature>
<keyword evidence="1" id="KW-0646">Protease inhibitor</keyword>
<sequence length="86" mass="9449">MANVLSRGLKNGNDLFTYSMFIEIVREKPQQSVVMSPFSVLTPLAQLAIASEGESHDELLKAIGMPNDHVDLPEGKSEKDIANYNS</sequence>
<protein>
    <recommendedName>
        <fullName evidence="4">Serpin domain-containing protein</fullName>
    </recommendedName>
</protein>
<reference evidence="5" key="1">
    <citation type="submission" date="2022-05" db="EMBL/GenBank/DDBJ databases">
        <authorList>
            <person name="Okamura Y."/>
        </authorList>
    </citation>
    <scope>NUCLEOTIDE SEQUENCE</scope>
</reference>
<dbReference type="EMBL" id="CALOZG010000004">
    <property type="protein sequence ID" value="CAH4019965.1"/>
    <property type="molecule type" value="Genomic_DNA"/>
</dbReference>
<dbReference type="Gene3D" id="3.30.497.10">
    <property type="entry name" value="Antithrombin, subunit I, domain 2"/>
    <property type="match status" value="1"/>
</dbReference>
<dbReference type="InterPro" id="IPR023796">
    <property type="entry name" value="Serpin_dom"/>
</dbReference>
<dbReference type="SUPFAM" id="SSF56574">
    <property type="entry name" value="Serpins"/>
    <property type="match status" value="1"/>
</dbReference>
<evidence type="ECO:0000256" key="2">
    <source>
        <dbReference type="ARBA" id="ARBA00022900"/>
    </source>
</evidence>
<dbReference type="Pfam" id="PF00079">
    <property type="entry name" value="Serpin"/>
    <property type="match status" value="1"/>
</dbReference>
<evidence type="ECO:0000259" key="4">
    <source>
        <dbReference type="Pfam" id="PF00079"/>
    </source>
</evidence>
<keyword evidence="2" id="KW-0722">Serine protease inhibitor</keyword>
<feature type="compositionally biased region" description="Basic and acidic residues" evidence="3">
    <location>
        <begin position="68"/>
        <end position="86"/>
    </location>
</feature>
<evidence type="ECO:0000256" key="1">
    <source>
        <dbReference type="ARBA" id="ARBA00022690"/>
    </source>
</evidence>
<dbReference type="InterPro" id="IPR036186">
    <property type="entry name" value="Serpin_sf"/>
</dbReference>
<organism evidence="5 6">
    <name type="scientific">Pieris brassicae</name>
    <name type="common">White butterfly</name>
    <name type="synonym">Large white butterfly</name>
    <dbReference type="NCBI Taxonomy" id="7116"/>
    <lineage>
        <taxon>Eukaryota</taxon>
        <taxon>Metazoa</taxon>
        <taxon>Ecdysozoa</taxon>
        <taxon>Arthropoda</taxon>
        <taxon>Hexapoda</taxon>
        <taxon>Insecta</taxon>
        <taxon>Pterygota</taxon>
        <taxon>Neoptera</taxon>
        <taxon>Endopterygota</taxon>
        <taxon>Lepidoptera</taxon>
        <taxon>Glossata</taxon>
        <taxon>Ditrysia</taxon>
        <taxon>Papilionoidea</taxon>
        <taxon>Pieridae</taxon>
        <taxon>Pierinae</taxon>
        <taxon>Pieris</taxon>
    </lineage>
</organism>
<dbReference type="GO" id="GO:0004867">
    <property type="term" value="F:serine-type endopeptidase inhibitor activity"/>
    <property type="evidence" value="ECO:0007669"/>
    <property type="project" value="UniProtKB-KW"/>
</dbReference>
<proteinExistence type="predicted"/>
<accession>A0A9P0X7U5</accession>
<gene>
    <name evidence="5" type="ORF">PIBRA_LOCUS3743</name>
</gene>
<dbReference type="InterPro" id="IPR042178">
    <property type="entry name" value="Serpin_sf_1"/>
</dbReference>
<keyword evidence="6" id="KW-1185">Reference proteome</keyword>
<name>A0A9P0X7U5_PIEBR</name>
<dbReference type="Proteomes" id="UP001152562">
    <property type="component" value="Unassembled WGS sequence"/>
</dbReference>
<comment type="caution">
    <text evidence="5">The sequence shown here is derived from an EMBL/GenBank/DDBJ whole genome shotgun (WGS) entry which is preliminary data.</text>
</comment>
<evidence type="ECO:0000313" key="5">
    <source>
        <dbReference type="EMBL" id="CAH4019965.1"/>
    </source>
</evidence>